<evidence type="ECO:0000313" key="2">
    <source>
        <dbReference type="EMBL" id="PRY00922.1"/>
    </source>
</evidence>
<sequence>MRDTPPPCHDAFVLPYTAYFRVYQPLIAYTGADRAHWQQYAASADRPRRVNALAVEHRAALRRLMGRPPVVAPERESGDAYVRRANGQTYVCPWRTRSRSWAAFGRFRAQTEERLVDVFVPRVVVDQLTADQERARLRGEDAVPQILESNWTIPLSWFVPFDSAQRWLVLAKPGPPAAAGADDAVPQGGEAAEGRRAAVGQPVPAATHAPRSLLYVAPMGQARRRLARAVAVIRRHVGDGDLLTEVRDAGRWLEGFHRDSLVELDYGGLVHLLDDETLRTDQSVAEVAAALTGLETRQDEVSMAMYQRLRGRWDAVQARERAN</sequence>
<name>A0A2T0QAT8_9ACTN</name>
<dbReference type="AlphaFoldDB" id="A0A2T0QAT8"/>
<comment type="caution">
    <text evidence="2">The sequence shown here is derived from an EMBL/GenBank/DDBJ whole genome shotgun (WGS) entry which is preliminary data.</text>
</comment>
<proteinExistence type="predicted"/>
<dbReference type="EMBL" id="PVZC01000002">
    <property type="protein sequence ID" value="PRY00922.1"/>
    <property type="molecule type" value="Genomic_DNA"/>
</dbReference>
<evidence type="ECO:0000313" key="3">
    <source>
        <dbReference type="Proteomes" id="UP000237846"/>
    </source>
</evidence>
<dbReference type="Proteomes" id="UP000237846">
    <property type="component" value="Unassembled WGS sequence"/>
</dbReference>
<evidence type="ECO:0000259" key="1">
    <source>
        <dbReference type="Pfam" id="PF26312"/>
    </source>
</evidence>
<dbReference type="InterPro" id="IPR058396">
    <property type="entry name" value="DUF8083"/>
</dbReference>
<keyword evidence="3" id="KW-1185">Reference proteome</keyword>
<protein>
    <recommendedName>
        <fullName evidence="1">DUF8083 domain-containing protein</fullName>
    </recommendedName>
</protein>
<reference evidence="2 3" key="1">
    <citation type="submission" date="2018-03" db="EMBL/GenBank/DDBJ databases">
        <title>Genomic Encyclopedia of Archaeal and Bacterial Type Strains, Phase II (KMG-II): from individual species to whole genera.</title>
        <authorList>
            <person name="Goeker M."/>
        </authorList>
    </citation>
    <scope>NUCLEOTIDE SEQUENCE [LARGE SCALE GENOMIC DNA]</scope>
    <source>
        <strain evidence="2 3">DSM 45601</strain>
    </source>
</reference>
<gene>
    <name evidence="2" type="ORF">CLV72_102555</name>
</gene>
<accession>A0A2T0QAT8</accession>
<organism evidence="2 3">
    <name type="scientific">Allonocardiopsis opalescens</name>
    <dbReference type="NCBI Taxonomy" id="1144618"/>
    <lineage>
        <taxon>Bacteria</taxon>
        <taxon>Bacillati</taxon>
        <taxon>Actinomycetota</taxon>
        <taxon>Actinomycetes</taxon>
        <taxon>Streptosporangiales</taxon>
        <taxon>Allonocardiopsis</taxon>
    </lineage>
</organism>
<dbReference type="RefSeq" id="WP_245930032.1">
    <property type="nucleotide sequence ID" value="NZ_PVZC01000002.1"/>
</dbReference>
<feature type="domain" description="DUF8083" evidence="1">
    <location>
        <begin position="16"/>
        <end position="320"/>
    </location>
</feature>
<dbReference type="Pfam" id="PF26312">
    <property type="entry name" value="DUF8083"/>
    <property type="match status" value="1"/>
</dbReference>